<dbReference type="FunFam" id="3.40.50.2300:FF:000001">
    <property type="entry name" value="DNA-binding response regulator PhoB"/>
    <property type="match status" value="1"/>
</dbReference>
<dbReference type="InterPro" id="IPR011990">
    <property type="entry name" value="TPR-like_helical_dom_sf"/>
</dbReference>
<sequence length="189" mass="20907">MKKVLVVDDAKNIRMLLTKCLELEGYQVKTATNGKDALALFSSERFDLAFLDIKLPELSGTEVLRRIRAQGNDTPVIVITAYPTVKNAVECTKLQSITYLQKPFTADRLRAVLKEVTPPDPLPASSDAYKCAADLLDAERWEEAISRLKAALAADPTDPAVYFGLERAYLGLGDRETAEKFHNAGRSFT</sequence>
<dbReference type="Proteomes" id="UP000661435">
    <property type="component" value="Unassembled WGS sequence"/>
</dbReference>
<dbReference type="Gene3D" id="1.25.40.10">
    <property type="entry name" value="Tetratricopeptide repeat domain"/>
    <property type="match status" value="1"/>
</dbReference>
<dbReference type="EMBL" id="JACOPP010000007">
    <property type="protein sequence ID" value="MBC5733447.1"/>
    <property type="molecule type" value="Genomic_DNA"/>
</dbReference>
<keyword evidence="11" id="KW-1185">Reference proteome</keyword>
<name>A0A8J6J0C9_9FIRM</name>
<comment type="function">
    <text evidence="7">May play the central regulatory role in sporulation. It may be an element of the effector pathway responsible for the activation of sporulation genes in response to nutritional stress. Spo0A may act in concert with spo0H (a sigma factor) to control the expression of some genes that are critical to the sporulation process.</text>
</comment>
<accession>A0A8J6J0C9</accession>
<reference evidence="10" key="1">
    <citation type="submission" date="2020-08" db="EMBL/GenBank/DDBJ databases">
        <title>Genome public.</title>
        <authorList>
            <person name="Liu C."/>
            <person name="Sun Q."/>
        </authorList>
    </citation>
    <scope>NUCLEOTIDE SEQUENCE</scope>
    <source>
        <strain evidence="10">NSJ-51</strain>
    </source>
</reference>
<gene>
    <name evidence="10" type="ORF">H8S57_06870</name>
</gene>
<dbReference type="InterPro" id="IPR001789">
    <property type="entry name" value="Sig_transdc_resp-reg_receiver"/>
</dbReference>
<dbReference type="PROSITE" id="PS50110">
    <property type="entry name" value="RESPONSE_REGULATORY"/>
    <property type="match status" value="1"/>
</dbReference>
<dbReference type="Pfam" id="PF14559">
    <property type="entry name" value="TPR_19"/>
    <property type="match status" value="1"/>
</dbReference>
<evidence type="ECO:0000256" key="1">
    <source>
        <dbReference type="ARBA" id="ARBA00018672"/>
    </source>
</evidence>
<evidence type="ECO:0000256" key="4">
    <source>
        <dbReference type="ARBA" id="ARBA00023015"/>
    </source>
</evidence>
<dbReference type="AlphaFoldDB" id="A0A8J6J0C9"/>
<evidence type="ECO:0000256" key="3">
    <source>
        <dbReference type="ARBA" id="ARBA00023012"/>
    </source>
</evidence>
<dbReference type="Gene3D" id="3.40.50.2300">
    <property type="match status" value="1"/>
</dbReference>
<evidence type="ECO:0000259" key="9">
    <source>
        <dbReference type="PROSITE" id="PS50110"/>
    </source>
</evidence>
<proteinExistence type="predicted"/>
<dbReference type="RefSeq" id="WP_186907346.1">
    <property type="nucleotide sequence ID" value="NZ_JACOPP010000007.1"/>
</dbReference>
<dbReference type="SMART" id="SM00448">
    <property type="entry name" value="REC"/>
    <property type="match status" value="1"/>
</dbReference>
<dbReference type="GO" id="GO:0003677">
    <property type="term" value="F:DNA binding"/>
    <property type="evidence" value="ECO:0007669"/>
    <property type="project" value="UniProtKB-KW"/>
</dbReference>
<feature type="domain" description="Response regulatory" evidence="9">
    <location>
        <begin position="3"/>
        <end position="117"/>
    </location>
</feature>
<organism evidence="10 11">
    <name type="scientific">Lawsonibacter hominis</name>
    <dbReference type="NCBI Taxonomy" id="2763053"/>
    <lineage>
        <taxon>Bacteria</taxon>
        <taxon>Bacillati</taxon>
        <taxon>Bacillota</taxon>
        <taxon>Clostridia</taxon>
        <taxon>Eubacteriales</taxon>
        <taxon>Oscillospiraceae</taxon>
        <taxon>Lawsonibacter</taxon>
    </lineage>
</organism>
<evidence type="ECO:0000256" key="6">
    <source>
        <dbReference type="ARBA" id="ARBA00023163"/>
    </source>
</evidence>
<feature type="modified residue" description="4-aspartylphosphate" evidence="8">
    <location>
        <position position="52"/>
    </location>
</feature>
<evidence type="ECO:0000256" key="5">
    <source>
        <dbReference type="ARBA" id="ARBA00023125"/>
    </source>
</evidence>
<dbReference type="SUPFAM" id="SSF48452">
    <property type="entry name" value="TPR-like"/>
    <property type="match status" value="1"/>
</dbReference>
<evidence type="ECO:0000256" key="8">
    <source>
        <dbReference type="PROSITE-ProRule" id="PRU00169"/>
    </source>
</evidence>
<comment type="caution">
    <text evidence="10">The sequence shown here is derived from an EMBL/GenBank/DDBJ whole genome shotgun (WGS) entry which is preliminary data.</text>
</comment>
<evidence type="ECO:0000256" key="2">
    <source>
        <dbReference type="ARBA" id="ARBA00022553"/>
    </source>
</evidence>
<dbReference type="GO" id="GO:0000160">
    <property type="term" value="P:phosphorelay signal transduction system"/>
    <property type="evidence" value="ECO:0007669"/>
    <property type="project" value="UniProtKB-KW"/>
</dbReference>
<evidence type="ECO:0000256" key="7">
    <source>
        <dbReference type="ARBA" id="ARBA00024867"/>
    </source>
</evidence>
<keyword evidence="5" id="KW-0238">DNA-binding</keyword>
<dbReference type="InterPro" id="IPR011006">
    <property type="entry name" value="CheY-like_superfamily"/>
</dbReference>
<dbReference type="InterPro" id="IPR050595">
    <property type="entry name" value="Bact_response_regulator"/>
</dbReference>
<protein>
    <recommendedName>
        <fullName evidence="1">Stage 0 sporulation protein A homolog</fullName>
    </recommendedName>
</protein>
<dbReference type="PANTHER" id="PTHR44591:SF3">
    <property type="entry name" value="RESPONSE REGULATORY DOMAIN-CONTAINING PROTEIN"/>
    <property type="match status" value="1"/>
</dbReference>
<dbReference type="SUPFAM" id="SSF52172">
    <property type="entry name" value="CheY-like"/>
    <property type="match status" value="1"/>
</dbReference>
<keyword evidence="2 8" id="KW-0597">Phosphoprotein</keyword>
<keyword evidence="3" id="KW-0902">Two-component regulatory system</keyword>
<dbReference type="Pfam" id="PF00072">
    <property type="entry name" value="Response_reg"/>
    <property type="match status" value="1"/>
</dbReference>
<evidence type="ECO:0000313" key="11">
    <source>
        <dbReference type="Proteomes" id="UP000661435"/>
    </source>
</evidence>
<keyword evidence="4" id="KW-0805">Transcription regulation</keyword>
<keyword evidence="6" id="KW-0804">Transcription</keyword>
<dbReference type="PANTHER" id="PTHR44591">
    <property type="entry name" value="STRESS RESPONSE REGULATOR PROTEIN 1"/>
    <property type="match status" value="1"/>
</dbReference>
<evidence type="ECO:0000313" key="10">
    <source>
        <dbReference type="EMBL" id="MBC5733447.1"/>
    </source>
</evidence>